<name>A0ACC0XQI0_9ROSI</name>
<organism evidence="1 2">
    <name type="scientific">Pistacia integerrima</name>
    <dbReference type="NCBI Taxonomy" id="434235"/>
    <lineage>
        <taxon>Eukaryota</taxon>
        <taxon>Viridiplantae</taxon>
        <taxon>Streptophyta</taxon>
        <taxon>Embryophyta</taxon>
        <taxon>Tracheophyta</taxon>
        <taxon>Spermatophyta</taxon>
        <taxon>Magnoliopsida</taxon>
        <taxon>eudicotyledons</taxon>
        <taxon>Gunneridae</taxon>
        <taxon>Pentapetalae</taxon>
        <taxon>rosids</taxon>
        <taxon>malvids</taxon>
        <taxon>Sapindales</taxon>
        <taxon>Anacardiaceae</taxon>
        <taxon>Pistacia</taxon>
    </lineage>
</organism>
<proteinExistence type="predicted"/>
<keyword evidence="2" id="KW-1185">Reference proteome</keyword>
<dbReference type="Proteomes" id="UP001163603">
    <property type="component" value="Chromosome 11"/>
</dbReference>
<dbReference type="EMBL" id="CM047746">
    <property type="protein sequence ID" value="KAJ0021495.1"/>
    <property type="molecule type" value="Genomic_DNA"/>
</dbReference>
<accession>A0ACC0XQI0</accession>
<evidence type="ECO:0000313" key="2">
    <source>
        <dbReference type="Proteomes" id="UP001163603"/>
    </source>
</evidence>
<protein>
    <submittedName>
        <fullName evidence="1">Uncharacterized protein</fullName>
    </submittedName>
</protein>
<gene>
    <name evidence="1" type="ORF">Pint_31485</name>
</gene>
<evidence type="ECO:0000313" key="1">
    <source>
        <dbReference type="EMBL" id="KAJ0021495.1"/>
    </source>
</evidence>
<comment type="caution">
    <text evidence="1">The sequence shown here is derived from an EMBL/GenBank/DDBJ whole genome shotgun (WGS) entry which is preliminary data.</text>
</comment>
<sequence length="25" mass="2783">MLGVSYQEEGRCVSSLQSIQNANRI</sequence>
<reference evidence="2" key="1">
    <citation type="journal article" date="2023" name="G3 (Bethesda)">
        <title>Genome assembly and association tests identify interacting loci associated with vigor, precocity, and sex in interspecific pistachio rootstocks.</title>
        <authorList>
            <person name="Palmer W."/>
            <person name="Jacygrad E."/>
            <person name="Sagayaradj S."/>
            <person name="Cavanaugh K."/>
            <person name="Han R."/>
            <person name="Bertier L."/>
            <person name="Beede B."/>
            <person name="Kafkas S."/>
            <person name="Golino D."/>
            <person name="Preece J."/>
            <person name="Michelmore R."/>
        </authorList>
    </citation>
    <scope>NUCLEOTIDE SEQUENCE [LARGE SCALE GENOMIC DNA]</scope>
</reference>